<dbReference type="KEGG" id="alti:ALE3EI_0497"/>
<sequence>MSVLLLASSTGITYAQHFCGEYKMLSEITLGEKHLSCGMAMDMPGCEDETAAHDCCDNEYVNVETDNTFSKATFDIEFDKNFVTAFVSVFVLQTPENYPDKTNNFADYDPPPLERDLQILYETFLI</sequence>
<accession>A0A7G8PRW2</accession>
<dbReference type="InterPro" id="IPR058512">
    <property type="entry name" value="DUF8199"/>
</dbReference>
<organism evidence="1 2">
    <name type="scientific">Constantimarinum furrinae</name>
    <dbReference type="NCBI Taxonomy" id="2562285"/>
    <lineage>
        <taxon>Bacteria</taxon>
        <taxon>Pseudomonadati</taxon>
        <taxon>Bacteroidota</taxon>
        <taxon>Flavobacteriia</taxon>
        <taxon>Flavobacteriales</taxon>
        <taxon>Flavobacteriaceae</taxon>
        <taxon>Altibacter/Constantimarinum group</taxon>
        <taxon>Constantimarinum</taxon>
    </lineage>
</organism>
<dbReference type="Pfam" id="PF26622">
    <property type="entry name" value="DUF8199"/>
    <property type="match status" value="1"/>
</dbReference>
<evidence type="ECO:0000313" key="1">
    <source>
        <dbReference type="EMBL" id="QNJ97078.1"/>
    </source>
</evidence>
<dbReference type="AlphaFoldDB" id="A0A7G8PRW2"/>
<gene>
    <name evidence="1" type="ORF">ALE3EI_0497</name>
</gene>
<dbReference type="Proteomes" id="UP000515514">
    <property type="component" value="Chromosome"/>
</dbReference>
<dbReference type="NCBIfam" id="NF047658">
    <property type="entry name" value="HYC_CC_PP"/>
    <property type="match status" value="1"/>
</dbReference>
<dbReference type="EMBL" id="CP052909">
    <property type="protein sequence ID" value="QNJ97078.1"/>
    <property type="molecule type" value="Genomic_DNA"/>
</dbReference>
<reference evidence="1 2" key="1">
    <citation type="submission" date="2020-04" db="EMBL/GenBank/DDBJ databases">
        <title>Genome sequence of Altibacter aquimarinus strain ALE3EI.</title>
        <authorList>
            <person name="Oh H.-M."/>
            <person name="Jang D."/>
        </authorList>
    </citation>
    <scope>NUCLEOTIDE SEQUENCE [LARGE SCALE GENOMIC DNA]</scope>
    <source>
        <strain evidence="1 2">ALE3EI</strain>
    </source>
</reference>
<keyword evidence="2" id="KW-1185">Reference proteome</keyword>
<protein>
    <submittedName>
        <fullName evidence="1">Uncharacterized protein</fullName>
    </submittedName>
</protein>
<evidence type="ECO:0000313" key="2">
    <source>
        <dbReference type="Proteomes" id="UP000515514"/>
    </source>
</evidence>
<name>A0A7G8PRW2_9FLAO</name>
<dbReference type="InterPro" id="IPR058060">
    <property type="entry name" value="HYC_CC_PP"/>
</dbReference>
<proteinExistence type="predicted"/>